<dbReference type="RefSeq" id="WP_371753916.1">
    <property type="nucleotide sequence ID" value="NZ_JAYJLD010000010.1"/>
</dbReference>
<keyword evidence="10" id="KW-0479">Metal-binding</keyword>
<dbReference type="PIRSF" id="PIRSF000857">
    <property type="entry name" value="PAPS_reductase"/>
    <property type="match status" value="1"/>
</dbReference>
<evidence type="ECO:0000256" key="2">
    <source>
        <dbReference type="ARBA" id="ARBA00022490"/>
    </source>
</evidence>
<sequence>MHDSEWNYAQLSEEAYAQVNQELSKMDSIEVLKWAYRTFGDDLVYACSFGAEGIVLVDLISKVKRNARVVFLDTHLHFPETYACIERVRQKYPGLSIEMAQPELTLEEQAVRYGKELWGTNPDLCCRLRKIVPLEKALKGARAWISGLRREQSPTRAAAQFVNPDQRFRSIKICPLIHWRWEDIWNYIRIFQLPYNELHDLDYPSIGCAKCTRPVKAGEDSRAGRWGGSHKKECGLHTP</sequence>
<dbReference type="GO" id="GO:0004604">
    <property type="term" value="F:phosphoadenylyl-sulfate reductase (thioredoxin) activity"/>
    <property type="evidence" value="ECO:0007669"/>
    <property type="project" value="UniProtKB-EC"/>
</dbReference>
<protein>
    <recommendedName>
        <fullName evidence="7 10">Adenosine 5'-phosphosulfate reductase</fullName>
        <shortName evidence="10">APS reductase</shortName>
        <ecNumber evidence="6 10">1.8.4.10</ecNumber>
    </recommendedName>
    <alternativeName>
        <fullName evidence="9 10">5'-adenylylsulfate reductase</fullName>
    </alternativeName>
    <alternativeName>
        <fullName evidence="8 10">Thioredoxin-dependent 5'-adenylylsulfate reductase</fullName>
    </alternativeName>
</protein>
<evidence type="ECO:0000313" key="13">
    <source>
        <dbReference type="Proteomes" id="UP001310386"/>
    </source>
</evidence>
<keyword evidence="10" id="KW-0408">Iron</keyword>
<dbReference type="CDD" id="cd23945">
    <property type="entry name" value="PAPS_reductase"/>
    <property type="match status" value="1"/>
</dbReference>
<dbReference type="SUPFAM" id="SSF52402">
    <property type="entry name" value="Adenine nucleotide alpha hydrolases-like"/>
    <property type="match status" value="1"/>
</dbReference>
<dbReference type="Proteomes" id="UP001310386">
    <property type="component" value="Unassembled WGS sequence"/>
</dbReference>
<dbReference type="Pfam" id="PF01507">
    <property type="entry name" value="PAPS_reduct"/>
    <property type="match status" value="1"/>
</dbReference>
<feature type="binding site" evidence="10">
    <location>
        <position position="208"/>
    </location>
    <ligand>
        <name>[4Fe-4S] cluster</name>
        <dbReference type="ChEBI" id="CHEBI:49883"/>
    </ligand>
</feature>
<dbReference type="NCBIfam" id="TIGR02055">
    <property type="entry name" value="APS_reductase"/>
    <property type="match status" value="1"/>
</dbReference>
<evidence type="ECO:0000313" key="12">
    <source>
        <dbReference type="EMBL" id="MEB3101799.1"/>
    </source>
</evidence>
<dbReference type="EC" id="1.8.4.10" evidence="6 10"/>
<dbReference type="InterPro" id="IPR004511">
    <property type="entry name" value="PAPS/APS_Rdtase"/>
</dbReference>
<keyword evidence="13" id="KW-1185">Reference proteome</keyword>
<accession>A0ABU5ZH14</accession>
<dbReference type="PANTHER" id="PTHR46509:SF1">
    <property type="entry name" value="PHOSPHOADENOSINE PHOSPHOSULFATE REDUCTASE"/>
    <property type="match status" value="1"/>
</dbReference>
<evidence type="ECO:0000256" key="6">
    <source>
        <dbReference type="ARBA" id="ARBA00024386"/>
    </source>
</evidence>
<comment type="catalytic activity">
    <reaction evidence="10">
        <text>[thioredoxin]-disulfide + sulfite + AMP + 2 H(+) = adenosine 5'-phosphosulfate + [thioredoxin]-dithiol</text>
        <dbReference type="Rhea" id="RHEA:21976"/>
        <dbReference type="Rhea" id="RHEA-COMP:10698"/>
        <dbReference type="Rhea" id="RHEA-COMP:10700"/>
        <dbReference type="ChEBI" id="CHEBI:15378"/>
        <dbReference type="ChEBI" id="CHEBI:17359"/>
        <dbReference type="ChEBI" id="CHEBI:29950"/>
        <dbReference type="ChEBI" id="CHEBI:50058"/>
        <dbReference type="ChEBI" id="CHEBI:58243"/>
        <dbReference type="ChEBI" id="CHEBI:456215"/>
        <dbReference type="EC" id="1.8.4.10"/>
    </reaction>
</comment>
<keyword evidence="2 10" id="KW-0963">Cytoplasm</keyword>
<dbReference type="NCBIfam" id="NF002537">
    <property type="entry name" value="PRK02090.1"/>
    <property type="match status" value="1"/>
</dbReference>
<evidence type="ECO:0000256" key="10">
    <source>
        <dbReference type="HAMAP-Rule" id="MF_00063"/>
    </source>
</evidence>
<feature type="binding site" evidence="10">
    <location>
        <position position="211"/>
    </location>
    <ligand>
        <name>[4Fe-4S] cluster</name>
        <dbReference type="ChEBI" id="CHEBI:49883"/>
    </ligand>
</feature>
<organism evidence="12 13">
    <name type="scientific">Ferviditalea candida</name>
    <dbReference type="NCBI Taxonomy" id="3108399"/>
    <lineage>
        <taxon>Bacteria</taxon>
        <taxon>Bacillati</taxon>
        <taxon>Bacillota</taxon>
        <taxon>Bacilli</taxon>
        <taxon>Bacillales</taxon>
        <taxon>Paenibacillaceae</taxon>
        <taxon>Ferviditalea</taxon>
    </lineage>
</organism>
<gene>
    <name evidence="10" type="primary">cysH</name>
    <name evidence="12" type="ORF">VF724_08995</name>
</gene>
<feature type="binding site" evidence="10">
    <location>
        <position position="125"/>
    </location>
    <ligand>
        <name>[4Fe-4S] cluster</name>
        <dbReference type="ChEBI" id="CHEBI:49883"/>
    </ligand>
</feature>
<dbReference type="NCBIfam" id="TIGR00434">
    <property type="entry name" value="cysH"/>
    <property type="match status" value="1"/>
</dbReference>
<dbReference type="Gene3D" id="3.40.50.620">
    <property type="entry name" value="HUPs"/>
    <property type="match status" value="1"/>
</dbReference>
<comment type="function">
    <text evidence="4 10">Catalyzes the formation of sulfite from adenosine 5'-phosphosulfate (APS) using thioredoxin as an electron donor.</text>
</comment>
<dbReference type="InterPro" id="IPR014729">
    <property type="entry name" value="Rossmann-like_a/b/a_fold"/>
</dbReference>
<evidence type="ECO:0000256" key="7">
    <source>
        <dbReference type="ARBA" id="ARBA00029514"/>
    </source>
</evidence>
<evidence type="ECO:0000256" key="8">
    <source>
        <dbReference type="ARBA" id="ARBA00030894"/>
    </source>
</evidence>
<dbReference type="PANTHER" id="PTHR46509">
    <property type="entry name" value="PHOSPHOADENOSINE PHOSPHOSULFATE REDUCTASE"/>
    <property type="match status" value="1"/>
</dbReference>
<dbReference type="InterPro" id="IPR011798">
    <property type="entry name" value="APS_reductase"/>
</dbReference>
<evidence type="ECO:0000256" key="5">
    <source>
        <dbReference type="ARBA" id="ARBA00024327"/>
    </source>
</evidence>
<dbReference type="EMBL" id="JAYJLD010000010">
    <property type="protein sequence ID" value="MEB3101799.1"/>
    <property type="molecule type" value="Genomic_DNA"/>
</dbReference>
<reference evidence="12" key="1">
    <citation type="submission" date="2023-12" db="EMBL/GenBank/DDBJ databases">
        <title>Fervidustalea candida gen. nov., sp. nov., a novel member of the family Paenibacillaceae isolated from a geothermal area.</title>
        <authorList>
            <person name="Li W.-J."/>
            <person name="Jiao J.-Y."/>
            <person name="Chen Y."/>
        </authorList>
    </citation>
    <scope>NUCLEOTIDE SEQUENCE</scope>
    <source>
        <strain evidence="12">SYSU GA230002</strain>
    </source>
</reference>
<evidence type="ECO:0000256" key="1">
    <source>
        <dbReference type="ARBA" id="ARBA00009732"/>
    </source>
</evidence>
<name>A0ABU5ZH14_9BACL</name>
<feature type="active site" description="Nucleophile; cysteine thiosulfonate intermediate" evidence="10">
    <location>
        <position position="234"/>
    </location>
</feature>
<evidence type="ECO:0000256" key="9">
    <source>
        <dbReference type="ARBA" id="ARBA00032041"/>
    </source>
</evidence>
<keyword evidence="3 10" id="KW-0560">Oxidoreductase</keyword>
<comment type="cofactor">
    <cofactor evidence="10">
        <name>[4Fe-4S] cluster</name>
        <dbReference type="ChEBI" id="CHEBI:49883"/>
    </cofactor>
    <text evidence="10">Binds 1 [4Fe-4S] cluster per subunit.</text>
</comment>
<proteinExistence type="inferred from homology"/>
<evidence type="ECO:0000259" key="11">
    <source>
        <dbReference type="Pfam" id="PF01507"/>
    </source>
</evidence>
<feature type="binding site" evidence="10">
    <location>
        <position position="126"/>
    </location>
    <ligand>
        <name>[4Fe-4S] cluster</name>
        <dbReference type="ChEBI" id="CHEBI:49883"/>
    </ligand>
</feature>
<dbReference type="HAMAP" id="MF_00063">
    <property type="entry name" value="CysH"/>
    <property type="match status" value="1"/>
</dbReference>
<comment type="subcellular location">
    <subcellularLocation>
        <location evidence="10">Cytoplasm</location>
    </subcellularLocation>
</comment>
<dbReference type="InterPro" id="IPR002500">
    <property type="entry name" value="PAPS_reduct_dom"/>
</dbReference>
<feature type="domain" description="Phosphoadenosine phosphosulphate reductase" evidence="11">
    <location>
        <begin position="43"/>
        <end position="214"/>
    </location>
</feature>
<evidence type="ECO:0000256" key="3">
    <source>
        <dbReference type="ARBA" id="ARBA00023002"/>
    </source>
</evidence>
<comment type="pathway">
    <text evidence="5 10">Sulfur metabolism; hydrogen sulfide biosynthesis; sulfite from sulfate.</text>
</comment>
<keyword evidence="10" id="KW-0411">Iron-sulfur</keyword>
<comment type="similarity">
    <text evidence="1 10">Belongs to the PAPS reductase family. CysH subfamily.</text>
</comment>
<comment type="caution">
    <text evidence="12">The sequence shown here is derived from an EMBL/GenBank/DDBJ whole genome shotgun (WGS) entry which is preliminary data.</text>
</comment>
<evidence type="ECO:0000256" key="4">
    <source>
        <dbReference type="ARBA" id="ARBA00024298"/>
    </source>
</evidence>